<feature type="active site" description="Acyl-ester intermediate" evidence="13">
    <location>
        <position position="90"/>
    </location>
</feature>
<evidence type="ECO:0000259" key="16">
    <source>
        <dbReference type="Pfam" id="PF00768"/>
    </source>
</evidence>
<dbReference type="EC" id="3.4.16.4" evidence="4"/>
<evidence type="ECO:0000259" key="17">
    <source>
        <dbReference type="Pfam" id="PF07943"/>
    </source>
</evidence>
<evidence type="ECO:0000256" key="9">
    <source>
        <dbReference type="ARBA" id="ARBA00022960"/>
    </source>
</evidence>
<dbReference type="GO" id="GO:0009002">
    <property type="term" value="F:serine-type D-Ala-D-Ala carboxypeptidase activity"/>
    <property type="evidence" value="ECO:0007669"/>
    <property type="project" value="UniProtKB-EC"/>
</dbReference>
<dbReference type="PRINTS" id="PR00725">
    <property type="entry name" value="DADACBPTASE1"/>
</dbReference>
<keyword evidence="10" id="KW-0573">Peptidoglycan synthesis</keyword>
<evidence type="ECO:0000256" key="10">
    <source>
        <dbReference type="ARBA" id="ARBA00022984"/>
    </source>
</evidence>
<dbReference type="KEGG" id="fcz:IMF26_00745"/>
<evidence type="ECO:0000256" key="15">
    <source>
        <dbReference type="RuleBase" id="RU004016"/>
    </source>
</evidence>
<dbReference type="GO" id="GO:0009252">
    <property type="term" value="P:peptidoglycan biosynthetic process"/>
    <property type="evidence" value="ECO:0007669"/>
    <property type="project" value="UniProtKB-KW"/>
</dbReference>
<dbReference type="InterPro" id="IPR015956">
    <property type="entry name" value="Peniciliin-bd_prot_C_sf"/>
</dbReference>
<dbReference type="InterPro" id="IPR012338">
    <property type="entry name" value="Beta-lactam/transpept-like"/>
</dbReference>
<evidence type="ECO:0000256" key="12">
    <source>
        <dbReference type="ARBA" id="ARBA00034000"/>
    </source>
</evidence>
<accession>A0AAT9LD34</accession>
<dbReference type="PANTHER" id="PTHR21581:SF33">
    <property type="entry name" value="D-ALANYL-D-ALANINE CARBOXYPEPTIDASE DACB"/>
    <property type="match status" value="1"/>
</dbReference>
<keyword evidence="11" id="KW-0961">Cell wall biogenesis/degradation</keyword>
<feature type="active site" description="Proton acceptor" evidence="13">
    <location>
        <position position="93"/>
    </location>
</feature>
<keyword evidence="9" id="KW-0133">Cell shape</keyword>
<dbReference type="Pfam" id="PF00768">
    <property type="entry name" value="Peptidase_S11"/>
    <property type="match status" value="1"/>
</dbReference>
<keyword evidence="6" id="KW-0645">Protease</keyword>
<dbReference type="InterPro" id="IPR018044">
    <property type="entry name" value="Peptidase_S11"/>
</dbReference>
<comment type="function">
    <text evidence="1">Removes C-terminal D-alanyl residues from sugar-peptide cell wall precursors.</text>
</comment>
<evidence type="ECO:0000256" key="8">
    <source>
        <dbReference type="ARBA" id="ARBA00022801"/>
    </source>
</evidence>
<dbReference type="InterPro" id="IPR012907">
    <property type="entry name" value="Peptidase_S11_C"/>
</dbReference>
<gene>
    <name evidence="18" type="ORF">IMF26_00745</name>
</gene>
<evidence type="ECO:0000313" key="18">
    <source>
        <dbReference type="EMBL" id="QUL98654.1"/>
    </source>
</evidence>
<evidence type="ECO:0000256" key="3">
    <source>
        <dbReference type="ARBA" id="ARBA00007164"/>
    </source>
</evidence>
<dbReference type="SUPFAM" id="SSF56601">
    <property type="entry name" value="beta-lactamase/transpeptidase-like"/>
    <property type="match status" value="1"/>
</dbReference>
<keyword evidence="8" id="KW-0378">Hydrolase</keyword>
<keyword evidence="5 18" id="KW-0121">Carboxypeptidase</keyword>
<organism evidence="18">
    <name type="scientific">Candidatus Fermentithermobacillus carboniphilus</name>
    <dbReference type="NCBI Taxonomy" id="3085328"/>
    <lineage>
        <taxon>Bacteria</taxon>
        <taxon>Bacillati</taxon>
        <taxon>Bacillota</taxon>
        <taxon>Candidatus Fermentithermobacillia</taxon>
        <taxon>Candidatus Fermentithermobacillales</taxon>
        <taxon>Candidatus Fermentithermobacillaceae</taxon>
        <taxon>Candidatus Fermentithermobacillus</taxon>
    </lineage>
</organism>
<evidence type="ECO:0000256" key="2">
    <source>
        <dbReference type="ARBA" id="ARBA00004752"/>
    </source>
</evidence>
<reference evidence="18" key="2">
    <citation type="journal article" date="2023" name="Biology">
        <title>Prokaryotic Life Associated with Coal-Fire Gas Vents Revealed by Metagenomics.</title>
        <authorList>
            <person name="Kadnikov V.V."/>
            <person name="Mardanov A.V."/>
            <person name="Beletsky A.V."/>
            <person name="Karnachuk O.V."/>
            <person name="Ravin N.V."/>
        </authorList>
    </citation>
    <scope>NUCLEOTIDE SEQUENCE</scope>
    <source>
        <strain evidence="18">Bu02</strain>
    </source>
</reference>
<reference evidence="18" key="1">
    <citation type="submission" date="2020-10" db="EMBL/GenBank/DDBJ databases">
        <authorList>
            <person name="Kadnikov V."/>
            <person name="Beletsky A.V."/>
            <person name="Mardanov A.V."/>
            <person name="Karnachuk O.V."/>
            <person name="Ravin N.V."/>
        </authorList>
    </citation>
    <scope>NUCLEOTIDE SEQUENCE</scope>
    <source>
        <strain evidence="18">Bu02</strain>
    </source>
</reference>
<keyword evidence="7" id="KW-0732">Signal</keyword>
<evidence type="ECO:0000256" key="4">
    <source>
        <dbReference type="ARBA" id="ARBA00012448"/>
    </source>
</evidence>
<dbReference type="PANTHER" id="PTHR21581">
    <property type="entry name" value="D-ALANYL-D-ALANINE CARBOXYPEPTIDASE"/>
    <property type="match status" value="1"/>
</dbReference>
<comment type="pathway">
    <text evidence="2">Cell wall biogenesis; peptidoglycan biosynthesis.</text>
</comment>
<proteinExistence type="inferred from homology"/>
<evidence type="ECO:0000256" key="1">
    <source>
        <dbReference type="ARBA" id="ARBA00003217"/>
    </source>
</evidence>
<dbReference type="GO" id="GO:0006508">
    <property type="term" value="P:proteolysis"/>
    <property type="evidence" value="ECO:0007669"/>
    <property type="project" value="UniProtKB-KW"/>
</dbReference>
<name>A0AAT9LD34_9FIRM</name>
<dbReference type="GO" id="GO:0071555">
    <property type="term" value="P:cell wall organization"/>
    <property type="evidence" value="ECO:0007669"/>
    <property type="project" value="UniProtKB-KW"/>
</dbReference>
<evidence type="ECO:0000256" key="11">
    <source>
        <dbReference type="ARBA" id="ARBA00023316"/>
    </source>
</evidence>
<feature type="active site" evidence="13">
    <location>
        <position position="145"/>
    </location>
</feature>
<dbReference type="Gene3D" id="3.40.710.10">
    <property type="entry name" value="DD-peptidase/beta-lactamase superfamily"/>
    <property type="match status" value="1"/>
</dbReference>
<dbReference type="InterPro" id="IPR001967">
    <property type="entry name" value="Peptidase_S11_N"/>
</dbReference>
<dbReference type="GO" id="GO:0008360">
    <property type="term" value="P:regulation of cell shape"/>
    <property type="evidence" value="ECO:0007669"/>
    <property type="project" value="UniProtKB-KW"/>
</dbReference>
<evidence type="ECO:0000256" key="6">
    <source>
        <dbReference type="ARBA" id="ARBA00022670"/>
    </source>
</evidence>
<sequence>MPYQYDLLRNHTREVRKRMVSPIKSRLGKEVCLVVIVLALVETGLPAARAADLTIPQPPQVSCGAALLMEWHTGAVLFEKNGFRRMHPASLTKMMTALVALERGRLDDLVRVSYEAASQPGSSMYLKEGDVFTLEDLLFGLMLNSGNDAAWAIAEHIGKGSPEDFFQLMNSRAREIGAINTRFKNPHGLTDPNHYTTAFDLALIARTCLKHPYFQRLVATKEKDVIEAEKQVKISLYNTNRLLWLRPGADGIKTGTTEAAGQCLVASATKDGMRLIVVILDSQDRWSDAQCLLDYGFSNYRLAKVASAGETILTLPCIGSHEKYVPVQCLQDLSACVPRFAVGLRTEISLPRYVKGNCARGTILGQANLYLGDRVVGYAELVAGSWVNARTPVGVLVRLASSALKTLVSSGLF</sequence>
<protein>
    <recommendedName>
        <fullName evidence="4">serine-type D-Ala-D-Ala carboxypeptidase</fullName>
        <ecNumber evidence="4">3.4.16.4</ecNumber>
    </recommendedName>
</protein>
<evidence type="ECO:0000256" key="14">
    <source>
        <dbReference type="PIRSR" id="PIRSR618044-2"/>
    </source>
</evidence>
<comment type="similarity">
    <text evidence="3 15">Belongs to the peptidase S11 family.</text>
</comment>
<evidence type="ECO:0000256" key="13">
    <source>
        <dbReference type="PIRSR" id="PIRSR618044-1"/>
    </source>
</evidence>
<dbReference type="EMBL" id="CP062796">
    <property type="protein sequence ID" value="QUL98654.1"/>
    <property type="molecule type" value="Genomic_DNA"/>
</dbReference>
<evidence type="ECO:0000256" key="5">
    <source>
        <dbReference type="ARBA" id="ARBA00022645"/>
    </source>
</evidence>
<feature type="domain" description="Peptidase S11 D-Ala-D-Ala carboxypeptidase A C-terminal" evidence="17">
    <location>
        <begin position="300"/>
        <end position="386"/>
    </location>
</feature>
<dbReference type="Pfam" id="PF07943">
    <property type="entry name" value="PBP5_C"/>
    <property type="match status" value="1"/>
</dbReference>
<feature type="binding site" evidence="14">
    <location>
        <position position="253"/>
    </location>
    <ligand>
        <name>substrate</name>
    </ligand>
</feature>
<dbReference type="AlphaFoldDB" id="A0AAT9LD34"/>
<feature type="domain" description="Peptidase S11 D-alanyl-D-alanine carboxypeptidase A N-terminal" evidence="16">
    <location>
        <begin position="55"/>
        <end position="283"/>
    </location>
</feature>
<dbReference type="SUPFAM" id="SSF69189">
    <property type="entry name" value="Penicillin-binding protein associated domain"/>
    <property type="match status" value="1"/>
</dbReference>
<comment type="catalytic activity">
    <reaction evidence="12">
        <text>Preferential cleavage: (Ac)2-L-Lys-D-Ala-|-D-Ala. Also transpeptidation of peptidyl-alanyl moieties that are N-acyl substituents of D-alanine.</text>
        <dbReference type="EC" id="3.4.16.4"/>
    </reaction>
</comment>
<evidence type="ECO:0000256" key="7">
    <source>
        <dbReference type="ARBA" id="ARBA00022729"/>
    </source>
</evidence>